<dbReference type="Pfam" id="PF00673">
    <property type="entry name" value="Ribosomal_L5_C"/>
    <property type="match status" value="1"/>
</dbReference>
<evidence type="ECO:0000259" key="7">
    <source>
        <dbReference type="Pfam" id="PF00281"/>
    </source>
</evidence>
<feature type="domain" description="Large ribosomal subunit protein uL5 C-terminal" evidence="8">
    <location>
        <begin position="88"/>
        <end position="181"/>
    </location>
</feature>
<evidence type="ECO:0000256" key="1">
    <source>
        <dbReference type="ARBA" id="ARBA00008553"/>
    </source>
</evidence>
<evidence type="ECO:0000256" key="3">
    <source>
        <dbReference type="ARBA" id="ARBA00023274"/>
    </source>
</evidence>
<dbReference type="GO" id="GO:1990904">
    <property type="term" value="C:ribonucleoprotein complex"/>
    <property type="evidence" value="ECO:0007669"/>
    <property type="project" value="UniProtKB-KW"/>
</dbReference>
<dbReference type="NCBIfam" id="NF000585">
    <property type="entry name" value="PRK00010.1"/>
    <property type="match status" value="1"/>
</dbReference>
<name>A0A1G2PCY8_9BACT</name>
<protein>
    <recommendedName>
        <fullName evidence="4 5">Large ribosomal subunit protein uL5</fullName>
    </recommendedName>
</protein>
<dbReference type="PIRSF" id="PIRSF002161">
    <property type="entry name" value="Ribosomal_L5"/>
    <property type="match status" value="1"/>
</dbReference>
<dbReference type="InterPro" id="IPR022803">
    <property type="entry name" value="Ribosomal_uL5_dom_sf"/>
</dbReference>
<dbReference type="GO" id="GO:0003735">
    <property type="term" value="F:structural constituent of ribosome"/>
    <property type="evidence" value="ECO:0007669"/>
    <property type="project" value="InterPro"/>
</dbReference>
<comment type="caution">
    <text evidence="9">The sequence shown here is derived from an EMBL/GenBank/DDBJ whole genome shotgun (WGS) entry which is preliminary data.</text>
</comment>
<feature type="domain" description="Large ribosomal subunit protein uL5 N-terminal" evidence="7">
    <location>
        <begin position="24"/>
        <end position="84"/>
    </location>
</feature>
<evidence type="ECO:0000313" key="10">
    <source>
        <dbReference type="Proteomes" id="UP000178869"/>
    </source>
</evidence>
<comment type="similarity">
    <text evidence="1 5 6">Belongs to the universal ribosomal protein uL5 family.</text>
</comment>
<dbReference type="GO" id="GO:0005840">
    <property type="term" value="C:ribosome"/>
    <property type="evidence" value="ECO:0007669"/>
    <property type="project" value="UniProtKB-KW"/>
</dbReference>
<evidence type="ECO:0000313" key="9">
    <source>
        <dbReference type="EMBL" id="OHA46210.1"/>
    </source>
</evidence>
<sequence length="185" mass="20719">MVLLKEKYAKKVVPELMARFGIKNIMAVPRITKVTVNTGIARLLSQKTDQDKIMNAISEDLARITGQKPEIRYARKDIANFKLRQGAPVGLRVTLRGTRMHDFIARLVNIDLPRTRDFKGLSISSVDEGGNLNIGVKEQIVFPEVSPDSIRLLFGFSITIGTTAKNKEQALALFHLLGFPFENQQ</sequence>
<dbReference type="AlphaFoldDB" id="A0A1G2PCY8"/>
<organism evidence="9 10">
    <name type="scientific">Candidatus Terrybacteria bacterium RIFCSPHIGHO2_01_FULL_43_35</name>
    <dbReference type="NCBI Taxonomy" id="1802361"/>
    <lineage>
        <taxon>Bacteria</taxon>
        <taxon>Candidatus Terryibacteriota</taxon>
    </lineage>
</organism>
<evidence type="ECO:0000256" key="5">
    <source>
        <dbReference type="HAMAP-Rule" id="MF_01333"/>
    </source>
</evidence>
<evidence type="ECO:0000256" key="2">
    <source>
        <dbReference type="ARBA" id="ARBA00022980"/>
    </source>
</evidence>
<evidence type="ECO:0000259" key="8">
    <source>
        <dbReference type="Pfam" id="PF00673"/>
    </source>
</evidence>
<dbReference type="Gene3D" id="3.30.1440.10">
    <property type="match status" value="1"/>
</dbReference>
<dbReference type="FunFam" id="3.30.1440.10:FF:000001">
    <property type="entry name" value="50S ribosomal protein L5"/>
    <property type="match status" value="1"/>
</dbReference>
<dbReference type="InterPro" id="IPR020930">
    <property type="entry name" value="Ribosomal_uL5_bac-type"/>
</dbReference>
<keyword evidence="5" id="KW-0694">RNA-binding</keyword>
<keyword evidence="5" id="KW-0699">rRNA-binding</keyword>
<keyword evidence="5" id="KW-0820">tRNA-binding</keyword>
<dbReference type="GO" id="GO:0019843">
    <property type="term" value="F:rRNA binding"/>
    <property type="evidence" value="ECO:0007669"/>
    <property type="project" value="UniProtKB-UniRule"/>
</dbReference>
<dbReference type="InterPro" id="IPR031309">
    <property type="entry name" value="Ribosomal_uL5_C"/>
</dbReference>
<dbReference type="GO" id="GO:0000049">
    <property type="term" value="F:tRNA binding"/>
    <property type="evidence" value="ECO:0007669"/>
    <property type="project" value="UniProtKB-UniRule"/>
</dbReference>
<reference evidence="9 10" key="1">
    <citation type="journal article" date="2016" name="Nat. Commun.">
        <title>Thousands of microbial genomes shed light on interconnected biogeochemical processes in an aquifer system.</title>
        <authorList>
            <person name="Anantharaman K."/>
            <person name="Brown C.T."/>
            <person name="Hug L.A."/>
            <person name="Sharon I."/>
            <person name="Castelle C.J."/>
            <person name="Probst A.J."/>
            <person name="Thomas B.C."/>
            <person name="Singh A."/>
            <person name="Wilkins M.J."/>
            <person name="Karaoz U."/>
            <person name="Brodie E.L."/>
            <person name="Williams K.H."/>
            <person name="Hubbard S.S."/>
            <person name="Banfield J.F."/>
        </authorList>
    </citation>
    <scope>NUCLEOTIDE SEQUENCE [LARGE SCALE GENOMIC DNA]</scope>
</reference>
<dbReference type="SUPFAM" id="SSF55282">
    <property type="entry name" value="RL5-like"/>
    <property type="match status" value="1"/>
</dbReference>
<keyword evidence="3 5" id="KW-0687">Ribonucleoprotein</keyword>
<dbReference type="PANTHER" id="PTHR11994">
    <property type="entry name" value="60S RIBOSOMAL PROTEIN L11-RELATED"/>
    <property type="match status" value="1"/>
</dbReference>
<proteinExistence type="inferred from homology"/>
<evidence type="ECO:0000256" key="6">
    <source>
        <dbReference type="RuleBase" id="RU003930"/>
    </source>
</evidence>
<dbReference type="EMBL" id="MHSR01000019">
    <property type="protein sequence ID" value="OHA46210.1"/>
    <property type="molecule type" value="Genomic_DNA"/>
</dbReference>
<dbReference type="Pfam" id="PF00281">
    <property type="entry name" value="Ribosomal_L5"/>
    <property type="match status" value="1"/>
</dbReference>
<gene>
    <name evidence="5" type="primary">rplE</name>
    <name evidence="9" type="ORF">A2828_03290</name>
</gene>
<accession>A0A1G2PCY8</accession>
<evidence type="ECO:0000256" key="4">
    <source>
        <dbReference type="ARBA" id="ARBA00035245"/>
    </source>
</evidence>
<dbReference type="HAMAP" id="MF_01333_B">
    <property type="entry name" value="Ribosomal_uL5_B"/>
    <property type="match status" value="1"/>
</dbReference>
<dbReference type="Proteomes" id="UP000178869">
    <property type="component" value="Unassembled WGS sequence"/>
</dbReference>
<keyword evidence="2 5" id="KW-0689">Ribosomal protein</keyword>
<comment type="function">
    <text evidence="5">This is 1 of the proteins that bind and probably mediate the attachment of the 5S RNA into the large ribosomal subunit, where it forms part of the central protuberance. In the 70S ribosome it contacts protein S13 of the 30S subunit (bridge B1b), connecting the 2 subunits; this bridge is implicated in subunit movement. Contacts the P site tRNA; the 5S rRNA and some of its associated proteins might help stabilize positioning of ribosome-bound tRNAs.</text>
</comment>
<dbReference type="InterPro" id="IPR031310">
    <property type="entry name" value="Ribosomal_uL5_N"/>
</dbReference>
<dbReference type="GO" id="GO:0006412">
    <property type="term" value="P:translation"/>
    <property type="evidence" value="ECO:0007669"/>
    <property type="project" value="UniProtKB-UniRule"/>
</dbReference>
<dbReference type="InterPro" id="IPR002132">
    <property type="entry name" value="Ribosomal_uL5"/>
</dbReference>
<comment type="subunit">
    <text evidence="5">Part of the 50S ribosomal subunit; part of the 5S rRNA/L5/L18/L25 subcomplex. Contacts the 5S rRNA and the P site tRNA. Forms a bridge to the 30S subunit in the 70S ribosome.</text>
</comment>